<evidence type="ECO:0000259" key="2">
    <source>
        <dbReference type="PROSITE" id="PS51444"/>
    </source>
</evidence>
<gene>
    <name evidence="3" type="primary">Fhdc1</name>
    <name evidence="3" type="ORF">GWK47_030971</name>
</gene>
<dbReference type="PROSITE" id="PS51444">
    <property type="entry name" value="FH2"/>
    <property type="match status" value="1"/>
</dbReference>
<dbReference type="PANTHER" id="PTHR46345:SF8">
    <property type="entry name" value="FORMIN 3, ISOFORM B"/>
    <property type="match status" value="1"/>
</dbReference>
<feature type="domain" description="FH2" evidence="2">
    <location>
        <begin position="1"/>
        <end position="266"/>
    </location>
</feature>
<protein>
    <submittedName>
        <fullName evidence="3">FH2 domain-containing protein 1</fullName>
    </submittedName>
</protein>
<dbReference type="PANTHER" id="PTHR46345">
    <property type="entry name" value="INVERTED FORMIN-2"/>
    <property type="match status" value="1"/>
</dbReference>
<name>A0A8J5D2A8_CHIOP</name>
<dbReference type="EMBL" id="JACEEZ010001516">
    <property type="protein sequence ID" value="KAG0729121.1"/>
    <property type="molecule type" value="Genomic_DNA"/>
</dbReference>
<comment type="caution">
    <text evidence="3">The sequence shown here is derived from an EMBL/GenBank/DDBJ whole genome shotgun (WGS) entry which is preliminary data.</text>
</comment>
<dbReference type="SUPFAM" id="SSF101447">
    <property type="entry name" value="Formin homology 2 domain (FH2 domain)"/>
    <property type="match status" value="1"/>
</dbReference>
<sequence>MDMIRNGEHSDIGAEKLRGLLKILPENDESEMLRTFEGDRGRLGNAEKFLITLMDVPQYKLRIESMLLKEEFEAVMDQIEPCVNAVIYAARDLLANPHLHELLYMVLVAGNFLNSGGYAGNAAGMKLSSLQKLTDIRANKPGMTLLHYVVQQAERKDAELLKFPDEMSCLEEATRTTMEQLKGEMNQLDARIAKISKQLQASSTSPEIVKQMGNFLQVAANDLVSLKEGVEEVERVRLEVAEYFCEDAGSFKLEECFRVMYSFCCK</sequence>
<reference evidence="3" key="1">
    <citation type="submission" date="2020-07" db="EMBL/GenBank/DDBJ databases">
        <title>The High-quality genome of the commercially important snow crab, Chionoecetes opilio.</title>
        <authorList>
            <person name="Jeong J.-H."/>
            <person name="Ryu S."/>
        </authorList>
    </citation>
    <scope>NUCLEOTIDE SEQUENCE</scope>
    <source>
        <strain evidence="3">MADBK_172401_WGS</strain>
        <tissue evidence="3">Digestive gland</tissue>
    </source>
</reference>
<dbReference type="OrthoDB" id="26518at2759"/>
<keyword evidence="1" id="KW-0175">Coiled coil</keyword>
<dbReference type="AlphaFoldDB" id="A0A8J5D2A8"/>
<evidence type="ECO:0000313" key="4">
    <source>
        <dbReference type="Proteomes" id="UP000770661"/>
    </source>
</evidence>
<accession>A0A8J5D2A8</accession>
<organism evidence="3 4">
    <name type="scientific">Chionoecetes opilio</name>
    <name type="common">Atlantic snow crab</name>
    <name type="synonym">Cancer opilio</name>
    <dbReference type="NCBI Taxonomy" id="41210"/>
    <lineage>
        <taxon>Eukaryota</taxon>
        <taxon>Metazoa</taxon>
        <taxon>Ecdysozoa</taxon>
        <taxon>Arthropoda</taxon>
        <taxon>Crustacea</taxon>
        <taxon>Multicrustacea</taxon>
        <taxon>Malacostraca</taxon>
        <taxon>Eumalacostraca</taxon>
        <taxon>Eucarida</taxon>
        <taxon>Decapoda</taxon>
        <taxon>Pleocyemata</taxon>
        <taxon>Brachyura</taxon>
        <taxon>Eubrachyura</taxon>
        <taxon>Majoidea</taxon>
        <taxon>Majidae</taxon>
        <taxon>Chionoecetes</taxon>
    </lineage>
</organism>
<dbReference type="Gene3D" id="1.20.58.2220">
    <property type="entry name" value="Formin, FH2 domain"/>
    <property type="match status" value="1"/>
</dbReference>
<dbReference type="InterPro" id="IPR042201">
    <property type="entry name" value="FH2_Formin_sf"/>
</dbReference>
<dbReference type="Proteomes" id="UP000770661">
    <property type="component" value="Unassembled WGS sequence"/>
</dbReference>
<evidence type="ECO:0000256" key="1">
    <source>
        <dbReference type="SAM" id="Coils"/>
    </source>
</evidence>
<proteinExistence type="predicted"/>
<keyword evidence="4" id="KW-1185">Reference proteome</keyword>
<dbReference type="Pfam" id="PF02181">
    <property type="entry name" value="FH2"/>
    <property type="match status" value="1"/>
</dbReference>
<dbReference type="InterPro" id="IPR015425">
    <property type="entry name" value="FH2_Formin"/>
</dbReference>
<evidence type="ECO:0000313" key="3">
    <source>
        <dbReference type="EMBL" id="KAG0729121.1"/>
    </source>
</evidence>
<feature type="coiled-coil region" evidence="1">
    <location>
        <begin position="171"/>
        <end position="198"/>
    </location>
</feature>